<dbReference type="Gene3D" id="1.10.110.10">
    <property type="entry name" value="Plant lipid-transfer and hydrophobic proteins"/>
    <property type="match status" value="1"/>
</dbReference>
<dbReference type="Proteomes" id="UP000015105">
    <property type="component" value="Chromosome 1D"/>
</dbReference>
<dbReference type="AlphaFoldDB" id="A0A452ZSL8"/>
<proteinExistence type="inferred from homology"/>
<dbReference type="CDD" id="cd01959">
    <property type="entry name" value="nsLTP2"/>
    <property type="match status" value="1"/>
</dbReference>
<accession>A0A452ZSL8</accession>
<reference evidence="5" key="4">
    <citation type="submission" date="2019-03" db="UniProtKB">
        <authorList>
            <consortium name="EnsemblPlants"/>
        </authorList>
    </citation>
    <scope>IDENTIFICATION</scope>
</reference>
<dbReference type="PANTHER" id="PTHR33214:SF74">
    <property type="entry name" value="OS05G0550600 PROTEIN"/>
    <property type="match status" value="1"/>
</dbReference>
<feature type="domain" description="Bifunctional inhibitor/plant lipid transfer protein/seed storage helical" evidence="4">
    <location>
        <begin position="57"/>
        <end position="123"/>
    </location>
</feature>
<sequence length="123" mass="12871">LGRTLPYPIGAHSVKLPLCFRRTQAGMAAKATLVCFMVVALATALLAAPSMVEAATCSPTQLTPCAPAIIGNAAPSAACCGKLKAHPASCLCKYKKDPNLQRYVNSPNGKKVFAACKLRLPRC</sequence>
<dbReference type="Gramene" id="AET1Gv20901900.1">
    <property type="protein sequence ID" value="AET1Gv20901900.1"/>
    <property type="gene ID" value="AET1Gv20901900"/>
</dbReference>
<reference evidence="5" key="5">
    <citation type="journal article" date="2021" name="G3 (Bethesda)">
        <title>Aegilops tauschii genome assembly Aet v5.0 features greater sequence contiguity and improved annotation.</title>
        <authorList>
            <person name="Wang L."/>
            <person name="Zhu T."/>
            <person name="Rodriguez J.C."/>
            <person name="Deal K.R."/>
            <person name="Dubcovsky J."/>
            <person name="McGuire P.E."/>
            <person name="Lux T."/>
            <person name="Spannagl M."/>
            <person name="Mayer K.F.X."/>
            <person name="Baldrich P."/>
            <person name="Meyers B.C."/>
            <person name="Huo N."/>
            <person name="Gu Y.Q."/>
            <person name="Zhou H."/>
            <person name="Devos K.M."/>
            <person name="Bennetzen J.L."/>
            <person name="Unver T."/>
            <person name="Budak H."/>
            <person name="Gulick P.J."/>
            <person name="Galiba G."/>
            <person name="Kalapos B."/>
            <person name="Nelson D.R."/>
            <person name="Li P."/>
            <person name="You F.M."/>
            <person name="Luo M.C."/>
            <person name="Dvorak J."/>
        </authorList>
    </citation>
    <scope>NUCLEOTIDE SEQUENCE [LARGE SCALE GENOMIC DNA]</scope>
    <source>
        <strain evidence="5">cv. AL8/78</strain>
    </source>
</reference>
<dbReference type="SUPFAM" id="SSF47699">
    <property type="entry name" value="Bifunctional inhibitor/lipid-transfer protein/seed storage 2S albumin"/>
    <property type="match status" value="1"/>
</dbReference>
<dbReference type="InterPro" id="IPR016140">
    <property type="entry name" value="Bifunc_inhib/LTP/seed_store"/>
</dbReference>
<evidence type="ECO:0000259" key="4">
    <source>
        <dbReference type="SMART" id="SM00499"/>
    </source>
</evidence>
<reference evidence="6" key="2">
    <citation type="journal article" date="2017" name="Nat. Plants">
        <title>The Aegilops tauschii genome reveals multiple impacts of transposons.</title>
        <authorList>
            <person name="Zhao G."/>
            <person name="Zou C."/>
            <person name="Li K."/>
            <person name="Wang K."/>
            <person name="Li T."/>
            <person name="Gao L."/>
            <person name="Zhang X."/>
            <person name="Wang H."/>
            <person name="Yang Z."/>
            <person name="Liu X."/>
            <person name="Jiang W."/>
            <person name="Mao L."/>
            <person name="Kong X."/>
            <person name="Jiao Y."/>
            <person name="Jia J."/>
        </authorList>
    </citation>
    <scope>NUCLEOTIDE SEQUENCE [LARGE SCALE GENOMIC DNA]</scope>
    <source>
        <strain evidence="6">cv. AL8/78</strain>
    </source>
</reference>
<dbReference type="InterPro" id="IPR036312">
    <property type="entry name" value="Bifun_inhib/LTP/seed_sf"/>
</dbReference>
<dbReference type="InterPro" id="IPR033872">
    <property type="entry name" value="nsLTP2"/>
</dbReference>
<keyword evidence="2" id="KW-0813">Transport</keyword>
<evidence type="ECO:0000256" key="1">
    <source>
        <dbReference type="ARBA" id="ARBA00009707"/>
    </source>
</evidence>
<evidence type="ECO:0000313" key="5">
    <source>
        <dbReference type="EnsemblPlants" id="AET1Gv20901900.1"/>
    </source>
</evidence>
<dbReference type="GO" id="GO:0008289">
    <property type="term" value="F:lipid binding"/>
    <property type="evidence" value="ECO:0007669"/>
    <property type="project" value="UniProtKB-KW"/>
</dbReference>
<dbReference type="EnsemblPlants" id="AET1Gv20901900.1">
    <property type="protein sequence ID" value="AET1Gv20901900.1"/>
    <property type="gene ID" value="AET1Gv20901900"/>
</dbReference>
<comment type="similarity">
    <text evidence="1">Belongs to the plant LTP family. B11E subfamily.</text>
</comment>
<dbReference type="STRING" id="200361.A0A452ZSL8"/>
<name>A0A452ZSL8_AEGTS</name>
<reference evidence="6" key="1">
    <citation type="journal article" date="2014" name="Science">
        <title>Ancient hybridizations among the ancestral genomes of bread wheat.</title>
        <authorList>
            <consortium name="International Wheat Genome Sequencing Consortium,"/>
            <person name="Marcussen T."/>
            <person name="Sandve S.R."/>
            <person name="Heier L."/>
            <person name="Spannagl M."/>
            <person name="Pfeifer M."/>
            <person name="Jakobsen K.S."/>
            <person name="Wulff B.B."/>
            <person name="Steuernagel B."/>
            <person name="Mayer K.F."/>
            <person name="Olsen O.A."/>
        </authorList>
    </citation>
    <scope>NUCLEOTIDE SEQUENCE [LARGE SCALE GENOMIC DNA]</scope>
    <source>
        <strain evidence="6">cv. AL8/78</strain>
    </source>
</reference>
<dbReference type="GO" id="GO:0006869">
    <property type="term" value="P:lipid transport"/>
    <property type="evidence" value="ECO:0007669"/>
    <property type="project" value="InterPro"/>
</dbReference>
<reference evidence="5" key="3">
    <citation type="journal article" date="2017" name="Nature">
        <title>Genome sequence of the progenitor of the wheat D genome Aegilops tauschii.</title>
        <authorList>
            <person name="Luo M.C."/>
            <person name="Gu Y.Q."/>
            <person name="Puiu D."/>
            <person name="Wang H."/>
            <person name="Twardziok S.O."/>
            <person name="Deal K.R."/>
            <person name="Huo N."/>
            <person name="Zhu T."/>
            <person name="Wang L."/>
            <person name="Wang Y."/>
            <person name="McGuire P.E."/>
            <person name="Liu S."/>
            <person name="Long H."/>
            <person name="Ramasamy R.K."/>
            <person name="Rodriguez J.C."/>
            <person name="Van S.L."/>
            <person name="Yuan L."/>
            <person name="Wang Z."/>
            <person name="Xia Z."/>
            <person name="Xiao L."/>
            <person name="Anderson O.D."/>
            <person name="Ouyang S."/>
            <person name="Liang Y."/>
            <person name="Zimin A.V."/>
            <person name="Pertea G."/>
            <person name="Qi P."/>
            <person name="Bennetzen J.L."/>
            <person name="Dai X."/>
            <person name="Dawson M.W."/>
            <person name="Muller H.G."/>
            <person name="Kugler K."/>
            <person name="Rivarola-Duarte L."/>
            <person name="Spannagl M."/>
            <person name="Mayer K.F.X."/>
            <person name="Lu F.H."/>
            <person name="Bevan M.W."/>
            <person name="Leroy P."/>
            <person name="Li P."/>
            <person name="You F.M."/>
            <person name="Sun Q."/>
            <person name="Liu Z."/>
            <person name="Lyons E."/>
            <person name="Wicker T."/>
            <person name="Salzberg S.L."/>
            <person name="Devos K.M."/>
            <person name="Dvorak J."/>
        </authorList>
    </citation>
    <scope>NUCLEOTIDE SEQUENCE [LARGE SCALE GENOMIC DNA]</scope>
    <source>
        <strain evidence="5">cv. AL8/78</strain>
    </source>
</reference>
<dbReference type="SMART" id="SM00499">
    <property type="entry name" value="AAI"/>
    <property type="match status" value="1"/>
</dbReference>
<organism evidence="5 6">
    <name type="scientific">Aegilops tauschii subsp. strangulata</name>
    <name type="common">Goatgrass</name>
    <dbReference type="NCBI Taxonomy" id="200361"/>
    <lineage>
        <taxon>Eukaryota</taxon>
        <taxon>Viridiplantae</taxon>
        <taxon>Streptophyta</taxon>
        <taxon>Embryophyta</taxon>
        <taxon>Tracheophyta</taxon>
        <taxon>Spermatophyta</taxon>
        <taxon>Magnoliopsida</taxon>
        <taxon>Liliopsida</taxon>
        <taxon>Poales</taxon>
        <taxon>Poaceae</taxon>
        <taxon>BOP clade</taxon>
        <taxon>Pooideae</taxon>
        <taxon>Triticodae</taxon>
        <taxon>Triticeae</taxon>
        <taxon>Triticinae</taxon>
        <taxon>Aegilops</taxon>
    </lineage>
</organism>
<evidence type="ECO:0000256" key="3">
    <source>
        <dbReference type="ARBA" id="ARBA00023121"/>
    </source>
</evidence>
<dbReference type="PANTHER" id="PTHR33214">
    <property type="entry name" value="BIFUNCTIONAL INHIBITOR/LIPID-TRANSFER PROTEIN/SEED STORAGE 2S ALBUMIN SUPERFAMILY PROTEIN"/>
    <property type="match status" value="1"/>
</dbReference>
<keyword evidence="6" id="KW-1185">Reference proteome</keyword>
<keyword evidence="3" id="KW-0446">Lipid-binding</keyword>
<evidence type="ECO:0000256" key="2">
    <source>
        <dbReference type="ARBA" id="ARBA00022448"/>
    </source>
</evidence>
<protein>
    <recommendedName>
        <fullName evidence="4">Bifunctional inhibitor/plant lipid transfer protein/seed storage helical domain-containing protein</fullName>
    </recommendedName>
</protein>
<evidence type="ECO:0000313" key="6">
    <source>
        <dbReference type="Proteomes" id="UP000015105"/>
    </source>
</evidence>